<organism evidence="5">
    <name type="scientific">Leptolyngbya sp. NK1-12</name>
    <dbReference type="NCBI Taxonomy" id="2547451"/>
    <lineage>
        <taxon>Bacteria</taxon>
        <taxon>Bacillati</taxon>
        <taxon>Cyanobacteriota</taxon>
        <taxon>Cyanophyceae</taxon>
        <taxon>Leptolyngbyales</taxon>
        <taxon>Leptolyngbyaceae</taxon>
        <taxon>Leptolyngbya group</taxon>
        <taxon>Leptolyngbya</taxon>
    </lineage>
</organism>
<keyword evidence="3" id="KW-0732">Signal</keyword>
<dbReference type="CDD" id="cd14750">
    <property type="entry name" value="PBP2_TMBP"/>
    <property type="match status" value="1"/>
</dbReference>
<evidence type="ECO:0000256" key="2">
    <source>
        <dbReference type="ARBA" id="ARBA00022448"/>
    </source>
</evidence>
<dbReference type="PANTHER" id="PTHR43649">
    <property type="entry name" value="ARABINOSE-BINDING PROTEIN-RELATED"/>
    <property type="match status" value="1"/>
</dbReference>
<evidence type="ECO:0000256" key="1">
    <source>
        <dbReference type="ARBA" id="ARBA00008520"/>
    </source>
</evidence>
<keyword evidence="2" id="KW-0813">Transport</keyword>
<keyword evidence="4" id="KW-1133">Transmembrane helix</keyword>
<accession>A0AA97AJZ1</accession>
<dbReference type="InterPro" id="IPR006059">
    <property type="entry name" value="SBP"/>
</dbReference>
<proteinExistence type="inferred from homology"/>
<dbReference type="Pfam" id="PF01547">
    <property type="entry name" value="SBP_bac_1"/>
    <property type="match status" value="1"/>
</dbReference>
<protein>
    <submittedName>
        <fullName evidence="5">ABC transporter substrate-binding protein</fullName>
    </submittedName>
</protein>
<reference evidence="5" key="1">
    <citation type="submission" date="2020-05" db="EMBL/GenBank/DDBJ databases">
        <authorList>
            <person name="Zhu T."/>
            <person name="Keshari N."/>
            <person name="Lu X."/>
        </authorList>
    </citation>
    <scope>NUCLEOTIDE SEQUENCE</scope>
    <source>
        <strain evidence="5">NK1-12</strain>
    </source>
</reference>
<evidence type="ECO:0000256" key="3">
    <source>
        <dbReference type="ARBA" id="ARBA00022729"/>
    </source>
</evidence>
<feature type="transmembrane region" description="Helical" evidence="4">
    <location>
        <begin position="21"/>
        <end position="42"/>
    </location>
</feature>
<dbReference type="PANTHER" id="PTHR43649:SF34">
    <property type="entry name" value="ABC TRANSPORTER PERIPLASMIC-BINDING PROTEIN YCJN-RELATED"/>
    <property type="match status" value="1"/>
</dbReference>
<dbReference type="InterPro" id="IPR050490">
    <property type="entry name" value="Bact_solute-bd_prot1"/>
</dbReference>
<dbReference type="EMBL" id="CP053587">
    <property type="protein sequence ID" value="WNZ27179.1"/>
    <property type="molecule type" value="Genomic_DNA"/>
</dbReference>
<dbReference type="AlphaFoldDB" id="A0AA97AJZ1"/>
<gene>
    <name evidence="5" type="ORF">HJG54_30190</name>
</gene>
<dbReference type="Gene3D" id="3.40.190.10">
    <property type="entry name" value="Periplasmic binding protein-like II"/>
    <property type="match status" value="2"/>
</dbReference>
<evidence type="ECO:0000313" key="5">
    <source>
        <dbReference type="EMBL" id="WNZ27179.1"/>
    </source>
</evidence>
<dbReference type="RefSeq" id="WP_316436812.1">
    <property type="nucleotide sequence ID" value="NZ_CP053587.1"/>
</dbReference>
<sequence>MNVHLLIRRLRRLFSHWLFHRWRWVGVAVTVCLGILFASVAFSQQPVHVTMLTSALDAAQERHIIEAFEAKNPDIKVDVIEGPNASNLIEDLYTSSFLLGGSPYDLVMMDIVWLPKFAAAGWLLDLSDRVTQADLADFLPADVEGSRYDDKLYRMPIRTDAGLLYYREDLLQQAGVEPPETFADLIQVSQQLQDSDVANWGYVWQGRQYEGLSAMFLEVLAGSGGFWINPETREVGLDRPETLKAIEFLRSTISQGVSPPGVTTYQEEEARRLFQNGEAVFMRNWPYALPLTNSEDSPIKGKVGIKPMVHAPNQESAGCLGGWGLGIARSSPNVDAAWRVVEYYSSTEAQRNLVLKNGYLPSRRSLYTDPQIVQEYPYFPDMLEVAESAVLRPPVAQYAQASDILQRYLSAALTNRMEPEQAMRAAAEETRTLLKRYAPS</sequence>
<comment type="similarity">
    <text evidence="1">Belongs to the bacterial solute-binding protein 1 family.</text>
</comment>
<evidence type="ECO:0000256" key="4">
    <source>
        <dbReference type="SAM" id="Phobius"/>
    </source>
</evidence>
<keyword evidence="4" id="KW-0472">Membrane</keyword>
<keyword evidence="4" id="KW-0812">Transmembrane</keyword>
<name>A0AA97AJZ1_9CYAN</name>
<dbReference type="SUPFAM" id="SSF53850">
    <property type="entry name" value="Periplasmic binding protein-like II"/>
    <property type="match status" value="1"/>
</dbReference>